<accession>A0A6G1C0A5</accession>
<comment type="caution">
    <text evidence="1">The sequence shown here is derived from an EMBL/GenBank/DDBJ whole genome shotgun (WGS) entry which is preliminary data.</text>
</comment>
<dbReference type="AlphaFoldDB" id="A0A6G1C0A5"/>
<evidence type="ECO:0000313" key="2">
    <source>
        <dbReference type="Proteomes" id="UP000479710"/>
    </source>
</evidence>
<name>A0A6G1C0A5_9ORYZ</name>
<organism evidence="1 2">
    <name type="scientific">Oryza meyeriana var. granulata</name>
    <dbReference type="NCBI Taxonomy" id="110450"/>
    <lineage>
        <taxon>Eukaryota</taxon>
        <taxon>Viridiplantae</taxon>
        <taxon>Streptophyta</taxon>
        <taxon>Embryophyta</taxon>
        <taxon>Tracheophyta</taxon>
        <taxon>Spermatophyta</taxon>
        <taxon>Magnoliopsida</taxon>
        <taxon>Liliopsida</taxon>
        <taxon>Poales</taxon>
        <taxon>Poaceae</taxon>
        <taxon>BOP clade</taxon>
        <taxon>Oryzoideae</taxon>
        <taxon>Oryzeae</taxon>
        <taxon>Oryzinae</taxon>
        <taxon>Oryza</taxon>
        <taxon>Oryza meyeriana</taxon>
    </lineage>
</organism>
<sequence>MAAIHDPYLESASSTTVFLLEPSRAIVLHGLSHALLVQLKHVEAQTELDQPGEGAAEAHEGLVVVALLVVTLDTLPALVPTAEQLRDATRTAVRSSLPLACVQPTYDQVAVHRKVHQAGAYLGHPMHPVAAGVDHGAVVQRDLLPEPLVLRNGSVLQSSCTTIFRLLHA</sequence>
<dbReference type="Proteomes" id="UP000479710">
    <property type="component" value="Unassembled WGS sequence"/>
</dbReference>
<keyword evidence="2" id="KW-1185">Reference proteome</keyword>
<proteinExistence type="predicted"/>
<reference evidence="1 2" key="1">
    <citation type="submission" date="2019-11" db="EMBL/GenBank/DDBJ databases">
        <title>Whole genome sequence of Oryza granulata.</title>
        <authorList>
            <person name="Li W."/>
        </authorList>
    </citation>
    <scope>NUCLEOTIDE SEQUENCE [LARGE SCALE GENOMIC DNA]</scope>
    <source>
        <strain evidence="2">cv. Menghai</strain>
        <tissue evidence="1">Leaf</tissue>
    </source>
</reference>
<evidence type="ECO:0000313" key="1">
    <source>
        <dbReference type="EMBL" id="KAF0893848.1"/>
    </source>
</evidence>
<protein>
    <submittedName>
        <fullName evidence="1">Uncharacterized protein</fullName>
    </submittedName>
</protein>
<dbReference type="EMBL" id="SPHZ02000011">
    <property type="protein sequence ID" value="KAF0893848.1"/>
    <property type="molecule type" value="Genomic_DNA"/>
</dbReference>
<gene>
    <name evidence="1" type="ORF">E2562_030638</name>
</gene>